<organism evidence="4 5">
    <name type="scientific">Magnaporthiopsis poae (strain ATCC 64411 / 73-15)</name>
    <name type="common">Kentucky bluegrass fungus</name>
    <name type="synonym">Magnaporthe poae</name>
    <dbReference type="NCBI Taxonomy" id="644358"/>
    <lineage>
        <taxon>Eukaryota</taxon>
        <taxon>Fungi</taxon>
        <taxon>Dikarya</taxon>
        <taxon>Ascomycota</taxon>
        <taxon>Pezizomycotina</taxon>
        <taxon>Sordariomycetes</taxon>
        <taxon>Sordariomycetidae</taxon>
        <taxon>Magnaporthales</taxon>
        <taxon>Magnaporthaceae</taxon>
        <taxon>Magnaporthiopsis</taxon>
    </lineage>
</organism>
<reference evidence="4" key="4">
    <citation type="journal article" date="2015" name="G3 (Bethesda)">
        <title>Genome sequences of three phytopathogenic species of the Magnaporthaceae family of fungi.</title>
        <authorList>
            <person name="Okagaki L.H."/>
            <person name="Nunes C.C."/>
            <person name="Sailsbery J."/>
            <person name="Clay B."/>
            <person name="Brown D."/>
            <person name="John T."/>
            <person name="Oh Y."/>
            <person name="Young N."/>
            <person name="Fitzgerald M."/>
            <person name="Haas B.J."/>
            <person name="Zeng Q."/>
            <person name="Young S."/>
            <person name="Adiconis X."/>
            <person name="Fan L."/>
            <person name="Levin J.Z."/>
            <person name="Mitchell T.K."/>
            <person name="Okubara P.A."/>
            <person name="Farman M.L."/>
            <person name="Kohn L.M."/>
            <person name="Birren B."/>
            <person name="Ma L.-J."/>
            <person name="Dean R.A."/>
        </authorList>
    </citation>
    <scope>NUCLEOTIDE SEQUENCE</scope>
    <source>
        <strain evidence="4">ATCC 64411 / 73-15</strain>
    </source>
</reference>
<dbReference type="EnsemblFungi" id="MAPG_09592T0">
    <property type="protein sequence ID" value="MAPG_09592T0"/>
    <property type="gene ID" value="MAPG_09592"/>
</dbReference>
<evidence type="ECO:0000313" key="3">
    <source>
        <dbReference type="EMBL" id="KLU91069.1"/>
    </source>
</evidence>
<dbReference type="AlphaFoldDB" id="A0A0C4EAC6"/>
<reference evidence="5" key="2">
    <citation type="submission" date="2010-05" db="EMBL/GenBank/DDBJ databases">
        <title>The genome sequence of Magnaporthe poae strain ATCC 64411.</title>
        <authorList>
            <person name="Ma L.-J."/>
            <person name="Dead R."/>
            <person name="Young S."/>
            <person name="Zeng Q."/>
            <person name="Koehrsen M."/>
            <person name="Alvarado L."/>
            <person name="Berlin A."/>
            <person name="Chapman S.B."/>
            <person name="Chen Z."/>
            <person name="Freedman E."/>
            <person name="Gellesch M."/>
            <person name="Goldberg J."/>
            <person name="Griggs A."/>
            <person name="Gujja S."/>
            <person name="Heilman E.R."/>
            <person name="Heiman D."/>
            <person name="Hepburn T."/>
            <person name="Howarth C."/>
            <person name="Jen D."/>
            <person name="Larson L."/>
            <person name="Mehta T."/>
            <person name="Neiman D."/>
            <person name="Pearson M."/>
            <person name="Roberts A."/>
            <person name="Saif S."/>
            <person name="Shea T."/>
            <person name="Shenoy N."/>
            <person name="Sisk P."/>
            <person name="Stolte C."/>
            <person name="Sykes S."/>
            <person name="Walk T."/>
            <person name="White J."/>
            <person name="Yandava C."/>
            <person name="Haas B."/>
            <person name="Nusbaum C."/>
            <person name="Birren B."/>
        </authorList>
    </citation>
    <scope>NUCLEOTIDE SEQUENCE [LARGE SCALE GENOMIC DNA]</scope>
    <source>
        <strain evidence="5">ATCC 64411 / 73-15</strain>
    </source>
</reference>
<feature type="compositionally biased region" description="Basic and acidic residues" evidence="1">
    <location>
        <begin position="191"/>
        <end position="200"/>
    </location>
</feature>
<dbReference type="Pfam" id="PF00651">
    <property type="entry name" value="BTB"/>
    <property type="match status" value="2"/>
</dbReference>
<name>A0A0C4EAC6_MAGP6</name>
<dbReference type="eggNOG" id="ENOG502T69T">
    <property type="taxonomic scope" value="Eukaryota"/>
</dbReference>
<dbReference type="SMART" id="SM00225">
    <property type="entry name" value="BTB"/>
    <property type="match status" value="1"/>
</dbReference>
<gene>
    <name evidence="3" type="ORF">MAPG_09592</name>
</gene>
<reference evidence="3" key="1">
    <citation type="submission" date="2010-05" db="EMBL/GenBank/DDBJ databases">
        <title>The Genome Sequence of Magnaporthe poae strain ATCC 64411.</title>
        <authorList>
            <consortium name="The Broad Institute Genome Sequencing Platform"/>
            <consortium name="Broad Institute Genome Sequencing Center for Infectious Disease"/>
            <person name="Ma L.-J."/>
            <person name="Dead R."/>
            <person name="Young S."/>
            <person name="Zeng Q."/>
            <person name="Koehrsen M."/>
            <person name="Alvarado L."/>
            <person name="Berlin A."/>
            <person name="Chapman S.B."/>
            <person name="Chen Z."/>
            <person name="Freedman E."/>
            <person name="Gellesch M."/>
            <person name="Goldberg J."/>
            <person name="Griggs A."/>
            <person name="Gujja S."/>
            <person name="Heilman E.R."/>
            <person name="Heiman D."/>
            <person name="Hepburn T."/>
            <person name="Howarth C."/>
            <person name="Jen D."/>
            <person name="Larson L."/>
            <person name="Mehta T."/>
            <person name="Neiman D."/>
            <person name="Pearson M."/>
            <person name="Roberts A."/>
            <person name="Saif S."/>
            <person name="Shea T."/>
            <person name="Shenoy N."/>
            <person name="Sisk P."/>
            <person name="Stolte C."/>
            <person name="Sykes S."/>
            <person name="Walk T."/>
            <person name="White J."/>
            <person name="Yandava C."/>
            <person name="Haas B."/>
            <person name="Nusbaum C."/>
            <person name="Birren B."/>
        </authorList>
    </citation>
    <scope>NUCLEOTIDE SEQUENCE</scope>
    <source>
        <strain evidence="3">ATCC 64411</strain>
    </source>
</reference>
<dbReference type="CDD" id="cd18186">
    <property type="entry name" value="BTB_POZ_ZBTB_KLHL-like"/>
    <property type="match status" value="1"/>
</dbReference>
<keyword evidence="5" id="KW-1185">Reference proteome</keyword>
<dbReference type="Proteomes" id="UP000011715">
    <property type="component" value="Unassembled WGS sequence"/>
</dbReference>
<reference evidence="3" key="3">
    <citation type="submission" date="2011-03" db="EMBL/GenBank/DDBJ databases">
        <title>Annotation of Magnaporthe poae ATCC 64411.</title>
        <authorList>
            <person name="Ma L.-J."/>
            <person name="Dead R."/>
            <person name="Young S.K."/>
            <person name="Zeng Q."/>
            <person name="Gargeya S."/>
            <person name="Fitzgerald M."/>
            <person name="Haas B."/>
            <person name="Abouelleil A."/>
            <person name="Alvarado L."/>
            <person name="Arachchi H.M."/>
            <person name="Berlin A."/>
            <person name="Brown A."/>
            <person name="Chapman S.B."/>
            <person name="Chen Z."/>
            <person name="Dunbar C."/>
            <person name="Freedman E."/>
            <person name="Gearin G."/>
            <person name="Gellesch M."/>
            <person name="Goldberg J."/>
            <person name="Griggs A."/>
            <person name="Gujja S."/>
            <person name="Heiman D."/>
            <person name="Howarth C."/>
            <person name="Larson L."/>
            <person name="Lui A."/>
            <person name="MacDonald P.J.P."/>
            <person name="Mehta T."/>
            <person name="Montmayeur A."/>
            <person name="Murphy C."/>
            <person name="Neiman D."/>
            <person name="Pearson M."/>
            <person name="Priest M."/>
            <person name="Roberts A."/>
            <person name="Saif S."/>
            <person name="Shea T."/>
            <person name="Shenoy N."/>
            <person name="Sisk P."/>
            <person name="Stolte C."/>
            <person name="Sykes S."/>
            <person name="Yandava C."/>
            <person name="Wortman J."/>
            <person name="Nusbaum C."/>
            <person name="Birren B."/>
        </authorList>
    </citation>
    <scope>NUCLEOTIDE SEQUENCE</scope>
    <source>
        <strain evidence="3">ATCC 64411</strain>
    </source>
</reference>
<dbReference type="InterPro" id="IPR000210">
    <property type="entry name" value="BTB/POZ_dom"/>
</dbReference>
<dbReference type="PROSITE" id="PS50097">
    <property type="entry name" value="BTB"/>
    <property type="match status" value="1"/>
</dbReference>
<proteinExistence type="predicted"/>
<dbReference type="SUPFAM" id="SSF54695">
    <property type="entry name" value="POZ domain"/>
    <property type="match status" value="1"/>
</dbReference>
<dbReference type="PANTHER" id="PTHR47843">
    <property type="entry name" value="BTB DOMAIN-CONTAINING PROTEIN-RELATED"/>
    <property type="match status" value="1"/>
</dbReference>
<evidence type="ECO:0000313" key="5">
    <source>
        <dbReference type="Proteomes" id="UP000011715"/>
    </source>
</evidence>
<dbReference type="OrthoDB" id="1022638at2759"/>
<evidence type="ECO:0000259" key="2">
    <source>
        <dbReference type="PROSITE" id="PS50097"/>
    </source>
</evidence>
<reference evidence="4" key="5">
    <citation type="submission" date="2015-06" db="UniProtKB">
        <authorList>
            <consortium name="EnsemblFungi"/>
        </authorList>
    </citation>
    <scope>IDENTIFICATION</scope>
    <source>
        <strain evidence="4">ATCC 64411</strain>
    </source>
</reference>
<dbReference type="EMBL" id="ADBL01002451">
    <property type="status" value="NOT_ANNOTATED_CDS"/>
    <property type="molecule type" value="Genomic_DNA"/>
</dbReference>
<evidence type="ECO:0000256" key="1">
    <source>
        <dbReference type="SAM" id="MobiDB-lite"/>
    </source>
</evidence>
<sequence length="526" mass="58397">MSSPAYNPIAQLLVDRTFSDVTVTCAGGSTFHLHRAILGAQSEYFAKACWGPFSVKKAASEIRPFLKLGGKAYSQFISFKQEASSGKVDLPDVDPEVFKKLVDFVYTGTYTDFFTPNAEGLLLKAHTLPSGVWKCTMGRNRSRKEQEPLHNQPVAINPPMIQSVSLEVVSEQLEIFASLMGPTIPVRQGKRKADDDESKSKASGSKARTDGADRSSIPFPYSIHHHLANWGHHPHRIHKSFRYGERSEEVESTLYASAKVYIIADRFMVPALKMLSLMRFGAAVTHITGRLDIVGSSGEEDRTTIMYDAQKLFDTVDFVYANTATVDVALKEPLCRLLLTLGLDFPRLLARVHRLARNNSELGANILSYTEVVGILTREMDNQGICPECRKETLHTHLNDPPTWRQLLSGISGAEAPPPQPGVLSSSAVGIFQAQKPRVDETRARRRHSVRGRVRGHRPIVRYTVPRVSAKTFIWLAMICNDVVSRRNGKCEKACETVVWLGVCPRATDVFFHISLRASPSAVSPL</sequence>
<dbReference type="Gene3D" id="3.30.710.10">
    <property type="entry name" value="Potassium Channel Kv1.1, Chain A"/>
    <property type="match status" value="1"/>
</dbReference>
<accession>A0A0C4EAC6</accession>
<protein>
    <recommendedName>
        <fullName evidence="2">BTB domain-containing protein</fullName>
    </recommendedName>
</protein>
<feature type="domain" description="BTB" evidence="2">
    <location>
        <begin position="19"/>
        <end position="108"/>
    </location>
</feature>
<dbReference type="InterPro" id="IPR011333">
    <property type="entry name" value="SKP1/BTB/POZ_sf"/>
</dbReference>
<dbReference type="EMBL" id="GL876976">
    <property type="protein sequence ID" value="KLU91069.1"/>
    <property type="molecule type" value="Genomic_DNA"/>
</dbReference>
<evidence type="ECO:0000313" key="4">
    <source>
        <dbReference type="EnsemblFungi" id="MAPG_09592T0"/>
    </source>
</evidence>
<feature type="region of interest" description="Disordered" evidence="1">
    <location>
        <begin position="186"/>
        <end position="215"/>
    </location>
</feature>
<dbReference type="VEuPathDB" id="FungiDB:MAPG_09592"/>
<dbReference type="STRING" id="644358.A0A0C4EAC6"/>
<dbReference type="PANTHER" id="PTHR47843:SF5">
    <property type="entry name" value="BTB_POZ DOMAIN PROTEIN"/>
    <property type="match status" value="1"/>
</dbReference>